<keyword evidence="4" id="KW-0472">Membrane</keyword>
<comment type="subcellular location">
    <subcellularLocation>
        <location evidence="1">Cell outer membrane</location>
    </subcellularLocation>
</comment>
<evidence type="ECO:0000256" key="2">
    <source>
        <dbReference type="ARBA" id="ARBA00006275"/>
    </source>
</evidence>
<protein>
    <submittedName>
        <fullName evidence="9">Membrane protein</fullName>
    </submittedName>
</protein>
<evidence type="ECO:0000313" key="10">
    <source>
        <dbReference type="Proteomes" id="UP000321532"/>
    </source>
</evidence>
<reference evidence="9 10" key="1">
    <citation type="submission" date="2019-07" db="EMBL/GenBank/DDBJ databases">
        <title>Whole genome shotgun sequence of Adhaeribacter aerolatus NBRC 106133.</title>
        <authorList>
            <person name="Hosoyama A."/>
            <person name="Uohara A."/>
            <person name="Ohji S."/>
            <person name="Ichikawa N."/>
        </authorList>
    </citation>
    <scope>NUCLEOTIDE SEQUENCE [LARGE SCALE GENOMIC DNA]</scope>
    <source>
        <strain evidence="9 10">NBRC 106133</strain>
    </source>
</reference>
<dbReference type="CDD" id="cd08977">
    <property type="entry name" value="SusD"/>
    <property type="match status" value="1"/>
</dbReference>
<evidence type="ECO:0000256" key="4">
    <source>
        <dbReference type="ARBA" id="ARBA00023136"/>
    </source>
</evidence>
<organism evidence="9 10">
    <name type="scientific">Adhaeribacter aerolatus</name>
    <dbReference type="NCBI Taxonomy" id="670289"/>
    <lineage>
        <taxon>Bacteria</taxon>
        <taxon>Pseudomonadati</taxon>
        <taxon>Bacteroidota</taxon>
        <taxon>Cytophagia</taxon>
        <taxon>Cytophagales</taxon>
        <taxon>Hymenobacteraceae</taxon>
        <taxon>Adhaeribacter</taxon>
    </lineage>
</organism>
<feature type="signal peptide" evidence="6">
    <location>
        <begin position="1"/>
        <end position="17"/>
    </location>
</feature>
<dbReference type="GO" id="GO:0009279">
    <property type="term" value="C:cell outer membrane"/>
    <property type="evidence" value="ECO:0007669"/>
    <property type="project" value="UniProtKB-SubCell"/>
</dbReference>
<evidence type="ECO:0000259" key="7">
    <source>
        <dbReference type="Pfam" id="PF07980"/>
    </source>
</evidence>
<proteinExistence type="inferred from homology"/>
<dbReference type="Pfam" id="PF14322">
    <property type="entry name" value="SusD-like_3"/>
    <property type="match status" value="1"/>
</dbReference>
<dbReference type="AlphaFoldDB" id="A0A512AZQ9"/>
<accession>A0A512AZQ9</accession>
<evidence type="ECO:0000256" key="1">
    <source>
        <dbReference type="ARBA" id="ARBA00004442"/>
    </source>
</evidence>
<dbReference type="InterPro" id="IPR012944">
    <property type="entry name" value="SusD_RagB_dom"/>
</dbReference>
<keyword evidence="3 6" id="KW-0732">Signal</keyword>
<dbReference type="InterPro" id="IPR033985">
    <property type="entry name" value="SusD-like_N"/>
</dbReference>
<dbReference type="SUPFAM" id="SSF48452">
    <property type="entry name" value="TPR-like"/>
    <property type="match status" value="1"/>
</dbReference>
<sequence>MKKILYILSLLALTACSDDFLELYPDTTLNESNFYQSEKEFILLANGCYVPMRNYEKVEHWVMAELASDNASFQYNTATGEASKGVIDQFILASNNVAYANFWNFSYNGITRCNKLLSEIDRPGVTWSKITYQDRSAAEAHFLRALYYFNLVRQFGGVPLVTKPITSQEAVDIKRSAAEQVYELIITDLKEAATRFAKAKDVEENGRANEAAALALLGKVYITNQRFAEAEAPLKAVISSGKYSLLNNYVDVFNPTNKDFKETIFAIQFSENSVELANRFIFFFAPWTSAGAITNRPAISLIGGGWNQPTDDLINAFEAGDKRKDVSIKYWTGKDWDGQVRPIPYCGKYKPPVTAPDDRTGDNLPILRYSDVLLLYAEALNALGRTGEAIPFVQQVRNRAGLTKALTGLNKTELENLIANERQVEFCFENQRWYDLKRTGKALEVMTAHGAREKAKKTFLYASAFAMAPYMLLAPLPEEQVLVNKLDQNTGY</sequence>
<keyword evidence="10" id="KW-1185">Reference proteome</keyword>
<evidence type="ECO:0000256" key="6">
    <source>
        <dbReference type="SAM" id="SignalP"/>
    </source>
</evidence>
<dbReference type="RefSeq" id="WP_146898647.1">
    <property type="nucleotide sequence ID" value="NZ_BJYS01000021.1"/>
</dbReference>
<evidence type="ECO:0000256" key="5">
    <source>
        <dbReference type="ARBA" id="ARBA00023237"/>
    </source>
</evidence>
<evidence type="ECO:0000313" key="9">
    <source>
        <dbReference type="EMBL" id="GEO05190.1"/>
    </source>
</evidence>
<dbReference type="Proteomes" id="UP000321532">
    <property type="component" value="Unassembled WGS sequence"/>
</dbReference>
<dbReference type="InterPro" id="IPR011990">
    <property type="entry name" value="TPR-like_helical_dom_sf"/>
</dbReference>
<dbReference type="Pfam" id="PF07980">
    <property type="entry name" value="SusD_RagB"/>
    <property type="match status" value="1"/>
</dbReference>
<dbReference type="PROSITE" id="PS51257">
    <property type="entry name" value="PROKAR_LIPOPROTEIN"/>
    <property type="match status" value="1"/>
</dbReference>
<feature type="domain" description="RagB/SusD" evidence="7">
    <location>
        <begin position="358"/>
        <end position="492"/>
    </location>
</feature>
<dbReference type="Gene3D" id="1.25.40.390">
    <property type="match status" value="1"/>
</dbReference>
<gene>
    <name evidence="9" type="ORF">AAE02nite_28540</name>
</gene>
<comment type="caution">
    <text evidence="9">The sequence shown here is derived from an EMBL/GenBank/DDBJ whole genome shotgun (WGS) entry which is preliminary data.</text>
</comment>
<name>A0A512AZQ9_9BACT</name>
<evidence type="ECO:0000256" key="3">
    <source>
        <dbReference type="ARBA" id="ARBA00022729"/>
    </source>
</evidence>
<dbReference type="OrthoDB" id="9792139at2"/>
<keyword evidence="5" id="KW-0998">Cell outer membrane</keyword>
<feature type="domain" description="SusD-like N-terminal" evidence="8">
    <location>
        <begin position="19"/>
        <end position="221"/>
    </location>
</feature>
<dbReference type="EMBL" id="BJYS01000021">
    <property type="protein sequence ID" value="GEO05190.1"/>
    <property type="molecule type" value="Genomic_DNA"/>
</dbReference>
<comment type="similarity">
    <text evidence="2">Belongs to the SusD family.</text>
</comment>
<feature type="chain" id="PRO_5022239618" evidence="6">
    <location>
        <begin position="18"/>
        <end position="492"/>
    </location>
</feature>
<evidence type="ECO:0000259" key="8">
    <source>
        <dbReference type="Pfam" id="PF14322"/>
    </source>
</evidence>